<feature type="chain" id="PRO_5011647638" description="DUF547 domain-containing protein" evidence="1">
    <location>
        <begin position="21"/>
        <end position="234"/>
    </location>
</feature>
<keyword evidence="1" id="KW-0732">Signal</keyword>
<evidence type="ECO:0000256" key="1">
    <source>
        <dbReference type="SAM" id="SignalP"/>
    </source>
</evidence>
<dbReference type="STRING" id="649333.SAMN04487989_101101"/>
<accession>A0A1I4YL97</accession>
<sequence>MKNPLYLILLLFGFSLSAFGQTINHSGFIEFLQKHVSNKGEVDYKTIKANDSELNTYLNQFIAVSPKESWTKNETLAYWINAYNAFTIKLIIDNYPVESIKDIKNPWDQKFIPINGKLLSLNYIEHEVLRNMNEPRIHFAIVCASASCPQLLNEAYIPEKLDKQLTTVTKQFLADSSKNRIQKNSLELSKIFKWFSKDFKENGSLITFLNTYSDVKIASDAKIEYMDYSWELND</sequence>
<protein>
    <recommendedName>
        <fullName evidence="2">DUF547 domain-containing protein</fullName>
    </recommendedName>
</protein>
<dbReference type="PANTHER" id="PTHR46361">
    <property type="entry name" value="ELECTRON CARRIER/ PROTEIN DISULFIDE OXIDOREDUCTASE"/>
    <property type="match status" value="1"/>
</dbReference>
<gene>
    <name evidence="3" type="ORF">SAMN04487989_101101</name>
</gene>
<dbReference type="OrthoDB" id="526867at2"/>
<evidence type="ECO:0000313" key="4">
    <source>
        <dbReference type="Proteomes" id="UP000198705"/>
    </source>
</evidence>
<dbReference type="Pfam" id="PF04784">
    <property type="entry name" value="DUF547"/>
    <property type="match status" value="1"/>
</dbReference>
<dbReference type="InterPro" id="IPR006869">
    <property type="entry name" value="DUF547"/>
</dbReference>
<organism evidence="3 4">
    <name type="scientific">Bizionia echini</name>
    <dbReference type="NCBI Taxonomy" id="649333"/>
    <lineage>
        <taxon>Bacteria</taxon>
        <taxon>Pseudomonadati</taxon>
        <taxon>Bacteroidota</taxon>
        <taxon>Flavobacteriia</taxon>
        <taxon>Flavobacteriales</taxon>
        <taxon>Flavobacteriaceae</taxon>
        <taxon>Bizionia</taxon>
    </lineage>
</organism>
<feature type="signal peptide" evidence="1">
    <location>
        <begin position="1"/>
        <end position="20"/>
    </location>
</feature>
<proteinExistence type="predicted"/>
<evidence type="ECO:0000259" key="2">
    <source>
        <dbReference type="Pfam" id="PF04784"/>
    </source>
</evidence>
<dbReference type="Proteomes" id="UP000198705">
    <property type="component" value="Unassembled WGS sequence"/>
</dbReference>
<dbReference type="RefSeq" id="WP_092205702.1">
    <property type="nucleotide sequence ID" value="NZ_FOVN01000001.1"/>
</dbReference>
<keyword evidence="4" id="KW-1185">Reference proteome</keyword>
<dbReference type="EMBL" id="FOVN01000001">
    <property type="protein sequence ID" value="SFN38821.1"/>
    <property type="molecule type" value="Genomic_DNA"/>
</dbReference>
<dbReference type="AlphaFoldDB" id="A0A1I4YL97"/>
<dbReference type="PANTHER" id="PTHR46361:SF3">
    <property type="entry name" value="ELECTRON CARRIER_ PROTEIN DISULFIDE OXIDOREDUCTASE"/>
    <property type="match status" value="1"/>
</dbReference>
<feature type="domain" description="DUF547" evidence="2">
    <location>
        <begin position="68"/>
        <end position="173"/>
    </location>
</feature>
<reference evidence="4" key="1">
    <citation type="submission" date="2016-10" db="EMBL/GenBank/DDBJ databases">
        <authorList>
            <person name="Varghese N."/>
            <person name="Submissions S."/>
        </authorList>
    </citation>
    <scope>NUCLEOTIDE SEQUENCE [LARGE SCALE GENOMIC DNA]</scope>
    <source>
        <strain evidence="4">DSM 23925</strain>
    </source>
</reference>
<evidence type="ECO:0000313" key="3">
    <source>
        <dbReference type="EMBL" id="SFN38821.1"/>
    </source>
</evidence>
<name>A0A1I4YL97_9FLAO</name>